<organism evidence="2 3">
    <name type="scientific">Ceriporiopsis subvermispora (strain B)</name>
    <name type="common">White-rot fungus</name>
    <name type="synonym">Gelatoporia subvermispora</name>
    <dbReference type="NCBI Taxonomy" id="914234"/>
    <lineage>
        <taxon>Eukaryota</taxon>
        <taxon>Fungi</taxon>
        <taxon>Dikarya</taxon>
        <taxon>Basidiomycota</taxon>
        <taxon>Agaricomycotina</taxon>
        <taxon>Agaricomycetes</taxon>
        <taxon>Polyporales</taxon>
        <taxon>Gelatoporiaceae</taxon>
        <taxon>Gelatoporia</taxon>
    </lineage>
</organism>
<dbReference type="AlphaFoldDB" id="M2PTE8"/>
<evidence type="ECO:0000313" key="2">
    <source>
        <dbReference type="EMBL" id="EMD39959.1"/>
    </source>
</evidence>
<reference evidence="2 3" key="1">
    <citation type="journal article" date="2012" name="Proc. Natl. Acad. Sci. U.S.A.">
        <title>Comparative genomics of Ceriporiopsis subvermispora and Phanerochaete chrysosporium provide insight into selective ligninolysis.</title>
        <authorList>
            <person name="Fernandez-Fueyo E."/>
            <person name="Ruiz-Duenas F.J."/>
            <person name="Ferreira P."/>
            <person name="Floudas D."/>
            <person name="Hibbett D.S."/>
            <person name="Canessa P."/>
            <person name="Larrondo L.F."/>
            <person name="James T.Y."/>
            <person name="Seelenfreund D."/>
            <person name="Lobos S."/>
            <person name="Polanco R."/>
            <person name="Tello M."/>
            <person name="Honda Y."/>
            <person name="Watanabe T."/>
            <person name="Watanabe T."/>
            <person name="Ryu J.S."/>
            <person name="Kubicek C.P."/>
            <person name="Schmoll M."/>
            <person name="Gaskell J."/>
            <person name="Hammel K.E."/>
            <person name="St John F.J."/>
            <person name="Vanden Wymelenberg A."/>
            <person name="Sabat G."/>
            <person name="Splinter BonDurant S."/>
            <person name="Syed K."/>
            <person name="Yadav J.S."/>
            <person name="Doddapaneni H."/>
            <person name="Subramanian V."/>
            <person name="Lavin J.L."/>
            <person name="Oguiza J.A."/>
            <person name="Perez G."/>
            <person name="Pisabarro A.G."/>
            <person name="Ramirez L."/>
            <person name="Santoyo F."/>
            <person name="Master E."/>
            <person name="Coutinho P.M."/>
            <person name="Henrissat B."/>
            <person name="Lombard V."/>
            <person name="Magnuson J.K."/>
            <person name="Kuees U."/>
            <person name="Hori C."/>
            <person name="Igarashi K."/>
            <person name="Samejima M."/>
            <person name="Held B.W."/>
            <person name="Barry K.W."/>
            <person name="LaButti K.M."/>
            <person name="Lapidus A."/>
            <person name="Lindquist E.A."/>
            <person name="Lucas S.M."/>
            <person name="Riley R."/>
            <person name="Salamov A.A."/>
            <person name="Hoffmeister D."/>
            <person name="Schwenk D."/>
            <person name="Hadar Y."/>
            <person name="Yarden O."/>
            <person name="de Vries R.P."/>
            <person name="Wiebenga A."/>
            <person name="Stenlid J."/>
            <person name="Eastwood D."/>
            <person name="Grigoriev I.V."/>
            <person name="Berka R.M."/>
            <person name="Blanchette R.A."/>
            <person name="Kersten P."/>
            <person name="Martinez A.T."/>
            <person name="Vicuna R."/>
            <person name="Cullen D."/>
        </authorList>
    </citation>
    <scope>NUCLEOTIDE SEQUENCE [LARGE SCALE GENOMIC DNA]</scope>
    <source>
        <strain evidence="2 3">B</strain>
    </source>
</reference>
<feature type="region of interest" description="Disordered" evidence="1">
    <location>
        <begin position="1"/>
        <end position="58"/>
    </location>
</feature>
<proteinExistence type="predicted"/>
<name>M2PTE8_CERS8</name>
<feature type="compositionally biased region" description="Basic and acidic residues" evidence="1">
    <location>
        <begin position="14"/>
        <end position="29"/>
    </location>
</feature>
<evidence type="ECO:0000313" key="3">
    <source>
        <dbReference type="Proteomes" id="UP000016930"/>
    </source>
</evidence>
<dbReference type="EMBL" id="KB445793">
    <property type="protein sequence ID" value="EMD39959.1"/>
    <property type="molecule type" value="Genomic_DNA"/>
</dbReference>
<protein>
    <submittedName>
        <fullName evidence="2">Uncharacterized protein</fullName>
    </submittedName>
</protein>
<dbReference type="HOGENOM" id="CLU_1796242_0_0_1"/>
<sequence length="144" mass="15427">MDGIGESSVDGELGEERPESSVSDGHDVEQLSSRARARRGVGDAMSGARRERRDWRGQLVGVNEPIDSQLLTAASNTTGAGLDPAMMAETVEGILECLRDADRLRHPRPVALDDASTPLAPTPSLHISALKYFDIDAVADFART</sequence>
<keyword evidence="3" id="KW-1185">Reference proteome</keyword>
<dbReference type="Proteomes" id="UP000016930">
    <property type="component" value="Unassembled WGS sequence"/>
</dbReference>
<accession>M2PTE8</accession>
<gene>
    <name evidence="2" type="ORF">CERSUDRAFT_103860</name>
</gene>
<evidence type="ECO:0000256" key="1">
    <source>
        <dbReference type="SAM" id="MobiDB-lite"/>
    </source>
</evidence>